<dbReference type="PRINTS" id="PR00051">
    <property type="entry name" value="DNAA"/>
</dbReference>
<dbReference type="GO" id="GO:0005524">
    <property type="term" value="F:ATP binding"/>
    <property type="evidence" value="ECO:0007669"/>
    <property type="project" value="UniProtKB-UniRule"/>
</dbReference>
<dbReference type="GeneID" id="93861845"/>
<dbReference type="InterPro" id="IPR010921">
    <property type="entry name" value="Trp_repressor/repl_initiator"/>
</dbReference>
<dbReference type="InterPro" id="IPR013159">
    <property type="entry name" value="DnaA_C"/>
</dbReference>
<dbReference type="GO" id="GO:0006270">
    <property type="term" value="P:DNA replication initiation"/>
    <property type="evidence" value="ECO:0007669"/>
    <property type="project" value="UniProtKB-UniRule"/>
</dbReference>
<dbReference type="FunFam" id="1.10.8.60:FF:000003">
    <property type="entry name" value="Chromosomal replication initiator protein DnaA"/>
    <property type="match status" value="1"/>
</dbReference>
<dbReference type="SUPFAM" id="SSF48295">
    <property type="entry name" value="TrpR-like"/>
    <property type="match status" value="1"/>
</dbReference>
<dbReference type="GO" id="GO:0005886">
    <property type="term" value="C:plasma membrane"/>
    <property type="evidence" value="ECO:0007669"/>
    <property type="project" value="TreeGrafter"/>
</dbReference>
<organism evidence="15 16">
    <name type="scientific">Rothia aeria</name>
    <dbReference type="NCBI Taxonomy" id="172042"/>
    <lineage>
        <taxon>Bacteria</taxon>
        <taxon>Bacillati</taxon>
        <taxon>Actinomycetota</taxon>
        <taxon>Actinomycetes</taxon>
        <taxon>Micrococcales</taxon>
        <taxon>Micrococcaceae</taxon>
        <taxon>Rothia</taxon>
    </lineage>
</organism>
<dbReference type="SUPFAM" id="SSF52540">
    <property type="entry name" value="P-loop containing nucleoside triphosphate hydrolases"/>
    <property type="match status" value="1"/>
</dbReference>
<keyword evidence="2 8" id="KW-0963">Cytoplasm</keyword>
<evidence type="ECO:0000256" key="5">
    <source>
        <dbReference type="ARBA" id="ARBA00022840"/>
    </source>
</evidence>
<evidence type="ECO:0000256" key="12">
    <source>
        <dbReference type="SAM" id="MobiDB-lite"/>
    </source>
</evidence>
<dbReference type="HAMAP" id="MF_00377">
    <property type="entry name" value="DnaA_bact"/>
    <property type="match status" value="1"/>
</dbReference>
<comment type="domain">
    <text evidence="8">Domain I is involved in oligomerization and binding regulators, domain II is flexibile and of varying length in different bacteria, domain III forms the AAA+ region, while domain IV binds dsDNA.</text>
</comment>
<dbReference type="NCBIfam" id="TIGR00362">
    <property type="entry name" value="DnaA"/>
    <property type="match status" value="1"/>
</dbReference>
<dbReference type="InterPro" id="IPR018312">
    <property type="entry name" value="Chromosome_initiator_DnaA_CS"/>
</dbReference>
<protein>
    <recommendedName>
        <fullName evidence="8 9">Chromosomal replication initiator protein DnaA</fullName>
    </recommendedName>
</protein>
<dbReference type="RefSeq" id="WP_371518447.1">
    <property type="nucleotide sequence ID" value="NZ_CBDEQU010000011.1"/>
</dbReference>
<dbReference type="EMBL" id="AP017895">
    <property type="protein sequence ID" value="BAV86779.1"/>
    <property type="molecule type" value="Genomic_DNA"/>
</dbReference>
<dbReference type="GO" id="GO:0006275">
    <property type="term" value="P:regulation of DNA replication"/>
    <property type="evidence" value="ECO:0007669"/>
    <property type="project" value="UniProtKB-UniRule"/>
</dbReference>
<dbReference type="PANTHER" id="PTHR30050">
    <property type="entry name" value="CHROMOSOMAL REPLICATION INITIATOR PROTEIN DNAA"/>
    <property type="match status" value="1"/>
</dbReference>
<evidence type="ECO:0000256" key="7">
    <source>
        <dbReference type="ARBA" id="ARBA00023125"/>
    </source>
</evidence>
<dbReference type="SMART" id="SM00382">
    <property type="entry name" value="AAA"/>
    <property type="match status" value="1"/>
</dbReference>
<dbReference type="GO" id="GO:0003688">
    <property type="term" value="F:DNA replication origin binding"/>
    <property type="evidence" value="ECO:0007669"/>
    <property type="project" value="UniProtKB-UniRule"/>
</dbReference>
<evidence type="ECO:0000256" key="10">
    <source>
        <dbReference type="RuleBase" id="RU000577"/>
    </source>
</evidence>
<dbReference type="KEGG" id="raj:RA11412_0480"/>
<dbReference type="GO" id="GO:0008289">
    <property type="term" value="F:lipid binding"/>
    <property type="evidence" value="ECO:0007669"/>
    <property type="project" value="UniProtKB-KW"/>
</dbReference>
<feature type="region of interest" description="Domain I, interacts with DnaA modulators" evidence="8">
    <location>
        <begin position="1"/>
        <end position="137"/>
    </location>
</feature>
<evidence type="ECO:0000313" key="15">
    <source>
        <dbReference type="EMBL" id="BAV86779.1"/>
    </source>
</evidence>
<comment type="caution">
    <text evidence="8">Lacks conserved residue(s) required for the propagation of feature annotation.</text>
</comment>
<dbReference type="Pfam" id="PF00308">
    <property type="entry name" value="Bac_DnaA"/>
    <property type="match status" value="1"/>
</dbReference>
<feature type="domain" description="AAA+ ATPase" evidence="13">
    <location>
        <begin position="290"/>
        <end position="418"/>
    </location>
</feature>
<reference evidence="15 16" key="1">
    <citation type="submission" date="2016-10" db="EMBL/GenBank/DDBJ databases">
        <title>Genome sequence of Rothia aeria strain JCM11412.</title>
        <authorList>
            <person name="Nambu T."/>
        </authorList>
    </citation>
    <scope>NUCLEOTIDE SEQUENCE [LARGE SCALE GENOMIC DNA]</scope>
    <source>
        <strain evidence="15 16">JCM 11412</strain>
    </source>
</reference>
<dbReference type="PANTHER" id="PTHR30050:SF2">
    <property type="entry name" value="CHROMOSOMAL REPLICATION INITIATOR PROTEIN DNAA"/>
    <property type="match status" value="1"/>
</dbReference>
<dbReference type="Gene3D" id="3.40.50.300">
    <property type="entry name" value="P-loop containing nucleotide triphosphate hydrolases"/>
    <property type="match status" value="1"/>
</dbReference>
<feature type="binding site" evidence="8">
    <location>
        <position position="305"/>
    </location>
    <ligand>
        <name>ATP</name>
        <dbReference type="ChEBI" id="CHEBI:30616"/>
    </ligand>
</feature>
<comment type="subunit">
    <text evidence="8">Oligomerizes as a right-handed, spiral filament on DNA at oriC.</text>
</comment>
<dbReference type="InterPro" id="IPR027417">
    <property type="entry name" value="P-loop_NTPase"/>
</dbReference>
<keyword evidence="16" id="KW-1185">Reference proteome</keyword>
<dbReference type="InterPro" id="IPR003593">
    <property type="entry name" value="AAA+_ATPase"/>
</dbReference>
<feature type="binding site" evidence="8">
    <location>
        <position position="301"/>
    </location>
    <ligand>
        <name>ATP</name>
        <dbReference type="ChEBI" id="CHEBI:30616"/>
    </ligand>
</feature>
<proteinExistence type="inferred from homology"/>
<keyword evidence="6 8" id="KW-0446">Lipid-binding</keyword>
<feature type="region of interest" description="Disordered" evidence="12">
    <location>
        <begin position="91"/>
        <end position="163"/>
    </location>
</feature>
<evidence type="ECO:0000259" key="13">
    <source>
        <dbReference type="SMART" id="SM00382"/>
    </source>
</evidence>
<keyword evidence="5 8" id="KW-0067">ATP-binding</keyword>
<feature type="region of interest" description="Domain IV, binds dsDNA" evidence="8">
    <location>
        <begin position="474"/>
        <end position="600"/>
    </location>
</feature>
<feature type="region of interest" description="Disordered" evidence="12">
    <location>
        <begin position="224"/>
        <end position="252"/>
    </location>
</feature>
<dbReference type="FunFam" id="1.10.1750.10:FF:000002">
    <property type="entry name" value="Chromosomal replication initiator protein DnaA"/>
    <property type="match status" value="1"/>
</dbReference>
<dbReference type="CDD" id="cd00009">
    <property type="entry name" value="AAA"/>
    <property type="match status" value="1"/>
</dbReference>
<evidence type="ECO:0000259" key="14">
    <source>
        <dbReference type="SMART" id="SM00760"/>
    </source>
</evidence>
<evidence type="ECO:0000256" key="2">
    <source>
        <dbReference type="ARBA" id="ARBA00022490"/>
    </source>
</evidence>
<dbReference type="InterPro" id="IPR001957">
    <property type="entry name" value="Chromosome_initiator_DnaA"/>
</dbReference>
<evidence type="ECO:0000256" key="11">
    <source>
        <dbReference type="RuleBase" id="RU004227"/>
    </source>
</evidence>
<keyword evidence="7 8" id="KW-0238">DNA-binding</keyword>
<evidence type="ECO:0000256" key="4">
    <source>
        <dbReference type="ARBA" id="ARBA00022741"/>
    </source>
</evidence>
<dbReference type="NCBIfam" id="NF010686">
    <property type="entry name" value="PRK14086.1"/>
    <property type="match status" value="1"/>
</dbReference>
<accession>A0A2Z5R1Q1</accession>
<evidence type="ECO:0000256" key="8">
    <source>
        <dbReference type="HAMAP-Rule" id="MF_00377"/>
    </source>
</evidence>
<evidence type="ECO:0000256" key="9">
    <source>
        <dbReference type="NCBIfam" id="TIGR00362"/>
    </source>
</evidence>
<feature type="region of interest" description="Domain III, AAA+ region" evidence="8">
    <location>
        <begin position="257"/>
        <end position="473"/>
    </location>
</feature>
<dbReference type="InterPro" id="IPR020591">
    <property type="entry name" value="Chromosome_initiator_DnaA-like"/>
</dbReference>
<feature type="binding site" evidence="8">
    <location>
        <position position="304"/>
    </location>
    <ligand>
        <name>ATP</name>
        <dbReference type="ChEBI" id="CHEBI:30616"/>
    </ligand>
</feature>
<evidence type="ECO:0000256" key="1">
    <source>
        <dbReference type="ARBA" id="ARBA00006583"/>
    </source>
</evidence>
<feature type="binding site" evidence="8">
    <location>
        <position position="303"/>
    </location>
    <ligand>
        <name>ATP</name>
        <dbReference type="ChEBI" id="CHEBI:30616"/>
    </ligand>
</feature>
<dbReference type="PROSITE" id="PS01008">
    <property type="entry name" value="DNAA"/>
    <property type="match status" value="1"/>
</dbReference>
<dbReference type="InterPro" id="IPR013317">
    <property type="entry name" value="DnaA_dom"/>
</dbReference>
<keyword evidence="3 8" id="KW-0235">DNA replication</keyword>
<evidence type="ECO:0000256" key="3">
    <source>
        <dbReference type="ARBA" id="ARBA00022705"/>
    </source>
</evidence>
<dbReference type="CDD" id="cd06571">
    <property type="entry name" value="Bac_DnaA_C"/>
    <property type="match status" value="1"/>
</dbReference>
<dbReference type="GO" id="GO:0005737">
    <property type="term" value="C:cytoplasm"/>
    <property type="evidence" value="ECO:0007669"/>
    <property type="project" value="UniProtKB-SubCell"/>
</dbReference>
<evidence type="ECO:0000313" key="16">
    <source>
        <dbReference type="Proteomes" id="UP000250241"/>
    </source>
</evidence>
<dbReference type="SMART" id="SM00760">
    <property type="entry name" value="Bac_DnaA_C"/>
    <property type="match status" value="1"/>
</dbReference>
<dbReference type="Gene3D" id="1.10.8.60">
    <property type="match status" value="1"/>
</dbReference>
<dbReference type="Proteomes" id="UP000250241">
    <property type="component" value="Chromosome"/>
</dbReference>
<comment type="function">
    <text evidence="8 10">Plays an essential role in the initiation and regulation of chromosomal replication. ATP-DnaA binds to the origin of replication (oriC) to initiate formation of the DNA replication initiation complex once per cell cycle. Binds the DnaA box (a 9 base pair repeat at the origin) and separates the double-stranded (ds)DNA. Forms a right-handed helical filament on oriC DNA; dsDNA binds to the exterior of the filament while single-stranded (ss)DNA is stabiized in the filament's interior. The ATP-DnaA-oriC complex binds and stabilizes one strand of the AT-rich DNA unwinding element (DUE), permitting loading of DNA polymerase. After initiation quickly degrades to an ADP-DnaA complex that is not apt for DNA replication. Binds acidic phospholipids.</text>
</comment>
<comment type="similarity">
    <text evidence="1 8 11">Belongs to the DnaA family.</text>
</comment>
<name>A0A2Z5R1Q1_9MICC</name>
<dbReference type="FunFam" id="3.40.50.300:FF:000150">
    <property type="entry name" value="Chromosomal replication initiator protein DnaA"/>
    <property type="match status" value="1"/>
</dbReference>
<evidence type="ECO:0000256" key="6">
    <source>
        <dbReference type="ARBA" id="ARBA00023121"/>
    </source>
</evidence>
<gene>
    <name evidence="8" type="primary">dnaA</name>
    <name evidence="15" type="ORF">RA11412_0480</name>
</gene>
<sequence length="600" mass="65770">MGETNNDMVQRWAHVVSLLQSDHQVGNRLRGFVHLAHPQALVGNVLLIAVPNEYTRDTFQSKLKEPLKRALHTAYGPEISEAFLIDESLSATAETSPEEAPSTVVSAPPAHPLPTVSGSSEHSEHTSGSASPSHGAAEYGIPSYDSVSGAAPRHAQVPAPSGQHVHTYEAHPYKAPEPSGFAEVSTTPPLHEVEAERVGSTDTASHHATTDSYVAAPEAPAAVPNAGGGIFPDQLPADQAMPDPSAPPAAGWESSARLNQNYTFDTFVIGQSNRFAHAAAFAVSESPANAYNPLFIYGDSGLGKTHLLHAIGHYAKHLYPSLRVRYVNSEEFTNDFINSIRDDEGSSFKQIYRNVDMLLIDDIQFLAGKEHTQEEFFHTFNALHNHQKQVVITSDLPPKQLTGFAERMRSRFEWGLITDVQPPELETRIAILRKKAQSESLNVPDDVMEYIASHITANIRELEGALIRVTAFASLNKQQVDLSLAEVVLKDLITDAGGAEITAAQVLTTTAAYFDVSIDDLRSKSRTRTLTNARQIAMYLLRELTDMSLPRIGQELGGRDHTTVMHAVRKVSAQMPERHVTFNQVTELTNKIKQDQRQNR</sequence>
<dbReference type="Pfam" id="PF08299">
    <property type="entry name" value="Bac_DnaA_C"/>
    <property type="match status" value="1"/>
</dbReference>
<dbReference type="AlphaFoldDB" id="A0A2Z5R1Q1"/>
<comment type="subcellular location">
    <subcellularLocation>
        <location evidence="8">Cytoplasm</location>
    </subcellularLocation>
</comment>
<dbReference type="Gene3D" id="1.10.1750.10">
    <property type="match status" value="1"/>
</dbReference>
<feature type="domain" description="Chromosomal replication initiator DnaA C-terminal" evidence="14">
    <location>
        <begin position="502"/>
        <end position="571"/>
    </location>
</feature>
<keyword evidence="4 8" id="KW-0547">Nucleotide-binding</keyword>